<dbReference type="Proteomes" id="UP001295684">
    <property type="component" value="Unassembled WGS sequence"/>
</dbReference>
<feature type="region of interest" description="Disordered" evidence="1">
    <location>
        <begin position="88"/>
        <end position="107"/>
    </location>
</feature>
<comment type="caution">
    <text evidence="2">The sequence shown here is derived from an EMBL/GenBank/DDBJ whole genome shotgun (WGS) entry which is preliminary data.</text>
</comment>
<name>A0AAD1Y4S5_EUPCR</name>
<evidence type="ECO:0000313" key="3">
    <source>
        <dbReference type="Proteomes" id="UP001295684"/>
    </source>
</evidence>
<evidence type="ECO:0000313" key="2">
    <source>
        <dbReference type="EMBL" id="CAI2384669.1"/>
    </source>
</evidence>
<accession>A0AAD1Y4S5</accession>
<organism evidence="2 3">
    <name type="scientific">Euplotes crassus</name>
    <dbReference type="NCBI Taxonomy" id="5936"/>
    <lineage>
        <taxon>Eukaryota</taxon>
        <taxon>Sar</taxon>
        <taxon>Alveolata</taxon>
        <taxon>Ciliophora</taxon>
        <taxon>Intramacronucleata</taxon>
        <taxon>Spirotrichea</taxon>
        <taxon>Hypotrichia</taxon>
        <taxon>Euplotida</taxon>
        <taxon>Euplotidae</taxon>
        <taxon>Moneuplotes</taxon>
    </lineage>
</organism>
<proteinExistence type="predicted"/>
<sequence length="107" mass="11976">MSFLRELTVLPSSLLSQSSICSWPWLNKLALGFLNLEKVVLSGLFSVCSQLLNQVPPSLLMLGSFLLLRDFTSIFSKILLELLTLQEETSSSRNSSERFSSNCTFPK</sequence>
<protein>
    <submittedName>
        <fullName evidence="2">Uncharacterized protein</fullName>
    </submittedName>
</protein>
<evidence type="ECO:0000256" key="1">
    <source>
        <dbReference type="SAM" id="MobiDB-lite"/>
    </source>
</evidence>
<dbReference type="AlphaFoldDB" id="A0AAD1Y4S5"/>
<reference evidence="2" key="1">
    <citation type="submission" date="2023-07" db="EMBL/GenBank/DDBJ databases">
        <authorList>
            <consortium name="AG Swart"/>
            <person name="Singh M."/>
            <person name="Singh A."/>
            <person name="Seah K."/>
            <person name="Emmerich C."/>
        </authorList>
    </citation>
    <scope>NUCLEOTIDE SEQUENCE</scope>
    <source>
        <strain evidence="2">DP1</strain>
    </source>
</reference>
<keyword evidence="3" id="KW-1185">Reference proteome</keyword>
<gene>
    <name evidence="2" type="ORF">ECRASSUSDP1_LOCUS26203</name>
</gene>
<dbReference type="EMBL" id="CAMPGE010027005">
    <property type="protein sequence ID" value="CAI2384669.1"/>
    <property type="molecule type" value="Genomic_DNA"/>
</dbReference>